<feature type="non-terminal residue" evidence="2">
    <location>
        <position position="212"/>
    </location>
</feature>
<proteinExistence type="predicted"/>
<dbReference type="SUPFAM" id="SSF52980">
    <property type="entry name" value="Restriction endonuclease-like"/>
    <property type="match status" value="1"/>
</dbReference>
<name>A0ABW6ILE9_9CYAN</name>
<dbReference type="PANTHER" id="PTHR47152">
    <property type="entry name" value="SLR2084 PROTEIN-RELATED"/>
    <property type="match status" value="1"/>
</dbReference>
<evidence type="ECO:0000259" key="1">
    <source>
        <dbReference type="Pfam" id="PF05685"/>
    </source>
</evidence>
<dbReference type="InterPro" id="IPR008538">
    <property type="entry name" value="Uma2"/>
</dbReference>
<evidence type="ECO:0000313" key="2">
    <source>
        <dbReference type="EMBL" id="MFE4108375.1"/>
    </source>
</evidence>
<sequence>MVTLQLRQIDIPSGQRLLLHDVSWAEFEAILTELGSHRSIRIAYDSGILEIMAPLPEHEYFKQSISIAVEDIAEVLNKDYESYGSTTWRKQAEQAGIEPDNCFYFQHEAQIRGKLAFDLNRDPPPDLALEIDITHKSLARFPIYARLGVPEIWCYDSGTLHIYLLQQNQYVQTEQGRVFPSLKVQELPRLIEENRDRGRLALRRAIRAWVKT</sequence>
<reference evidence="2 3" key="1">
    <citation type="submission" date="2024-10" db="EMBL/GenBank/DDBJ databases">
        <authorList>
            <person name="Ratan Roy A."/>
            <person name="Morales Sandoval P.H."/>
            <person name="De Los Santos Villalobos S."/>
            <person name="Chakraborty S."/>
            <person name="Mukherjee J."/>
        </authorList>
    </citation>
    <scope>NUCLEOTIDE SEQUENCE [LARGE SCALE GENOMIC DNA]</scope>
    <source>
        <strain evidence="2 3">S1</strain>
    </source>
</reference>
<comment type="caution">
    <text evidence="2">The sequence shown here is derived from an EMBL/GenBank/DDBJ whole genome shotgun (WGS) entry which is preliminary data.</text>
</comment>
<evidence type="ECO:0000313" key="3">
    <source>
        <dbReference type="Proteomes" id="UP001600165"/>
    </source>
</evidence>
<dbReference type="Proteomes" id="UP001600165">
    <property type="component" value="Unassembled WGS sequence"/>
</dbReference>
<dbReference type="RefSeq" id="WP_377968006.1">
    <property type="nucleotide sequence ID" value="NZ_JBHZOL010000107.1"/>
</dbReference>
<dbReference type="EMBL" id="JBHZOL010000107">
    <property type="protein sequence ID" value="MFE4108375.1"/>
    <property type="molecule type" value="Genomic_DNA"/>
</dbReference>
<dbReference type="PANTHER" id="PTHR47152:SF1">
    <property type="entry name" value="SLL1186 PROTEIN"/>
    <property type="match status" value="1"/>
</dbReference>
<feature type="domain" description="Putative restriction endonuclease" evidence="1">
    <location>
        <begin position="24"/>
        <end position="179"/>
    </location>
</feature>
<dbReference type="InterPro" id="IPR011335">
    <property type="entry name" value="Restrct_endonuc-II-like"/>
</dbReference>
<gene>
    <name evidence="2" type="ORF">ACFVKH_18995</name>
</gene>
<dbReference type="InterPro" id="IPR012296">
    <property type="entry name" value="Nuclease_put_TT1808"/>
</dbReference>
<accession>A0ABW6ILE9</accession>
<keyword evidence="3" id="KW-1185">Reference proteome</keyword>
<dbReference type="CDD" id="cd06260">
    <property type="entry name" value="DUF820-like"/>
    <property type="match status" value="1"/>
</dbReference>
<organism evidence="2 3">
    <name type="scientific">Almyronema epifaneia S1</name>
    <dbReference type="NCBI Taxonomy" id="2991925"/>
    <lineage>
        <taxon>Bacteria</taxon>
        <taxon>Bacillati</taxon>
        <taxon>Cyanobacteriota</taxon>
        <taxon>Cyanophyceae</taxon>
        <taxon>Nodosilineales</taxon>
        <taxon>Nodosilineaceae</taxon>
        <taxon>Almyronema</taxon>
        <taxon>Almyronema epifaneia</taxon>
    </lineage>
</organism>
<keyword evidence="2" id="KW-0540">Nuclease</keyword>
<protein>
    <submittedName>
        <fullName evidence="2">Uma2 family endonuclease</fullName>
    </submittedName>
</protein>
<keyword evidence="2" id="KW-0255">Endonuclease</keyword>
<keyword evidence="2" id="KW-0378">Hydrolase</keyword>
<dbReference type="GO" id="GO:0004519">
    <property type="term" value="F:endonuclease activity"/>
    <property type="evidence" value="ECO:0007669"/>
    <property type="project" value="UniProtKB-KW"/>
</dbReference>
<dbReference type="Pfam" id="PF05685">
    <property type="entry name" value="Uma2"/>
    <property type="match status" value="1"/>
</dbReference>
<dbReference type="Gene3D" id="3.90.1570.10">
    <property type="entry name" value="tt1808, chain A"/>
    <property type="match status" value="1"/>
</dbReference>